<dbReference type="EMBL" id="KV448193">
    <property type="protein sequence ID" value="OAX41020.1"/>
    <property type="molecule type" value="Genomic_DNA"/>
</dbReference>
<sequence>MWSIASVSICICIWLDAKVEFTSLSQASPGDLDRTCPESAMIKIKNGSRYEDSHGAREIRSFTYVHNKTDAGRSASSLLVGYVSFVNLNVVKGVENIVLVAAAIQLATIALFSTLFSPSPAHDLTVYAQTGMLKRV</sequence>
<feature type="signal peptide" evidence="1">
    <location>
        <begin position="1"/>
        <end position="17"/>
    </location>
</feature>
<keyword evidence="1" id="KW-0732">Signal</keyword>
<dbReference type="OrthoDB" id="10351316at2759"/>
<proteinExistence type="predicted"/>
<dbReference type="AlphaFoldDB" id="A0A1B7N857"/>
<gene>
    <name evidence="2" type="ORF">K503DRAFT_780998</name>
</gene>
<protein>
    <submittedName>
        <fullName evidence="2">Uncharacterized protein</fullName>
    </submittedName>
</protein>
<organism evidence="2 3">
    <name type="scientific">Rhizopogon vinicolor AM-OR11-026</name>
    <dbReference type="NCBI Taxonomy" id="1314800"/>
    <lineage>
        <taxon>Eukaryota</taxon>
        <taxon>Fungi</taxon>
        <taxon>Dikarya</taxon>
        <taxon>Basidiomycota</taxon>
        <taxon>Agaricomycotina</taxon>
        <taxon>Agaricomycetes</taxon>
        <taxon>Agaricomycetidae</taxon>
        <taxon>Boletales</taxon>
        <taxon>Suillineae</taxon>
        <taxon>Rhizopogonaceae</taxon>
        <taxon>Rhizopogon</taxon>
    </lineage>
</organism>
<name>A0A1B7N857_9AGAM</name>
<dbReference type="InParanoid" id="A0A1B7N857"/>
<keyword evidence="3" id="KW-1185">Reference proteome</keyword>
<accession>A0A1B7N857</accession>
<reference evidence="2 3" key="1">
    <citation type="submission" date="2016-06" db="EMBL/GenBank/DDBJ databases">
        <title>Comparative genomics of the ectomycorrhizal sister species Rhizopogon vinicolor and Rhizopogon vesiculosus (Basidiomycota: Boletales) reveals a divergence of the mating type B locus.</title>
        <authorList>
            <consortium name="DOE Joint Genome Institute"/>
            <person name="Mujic A.B."/>
            <person name="Kuo A."/>
            <person name="Tritt A."/>
            <person name="Lipzen A."/>
            <person name="Chen C."/>
            <person name="Johnson J."/>
            <person name="Sharma A."/>
            <person name="Barry K."/>
            <person name="Grigoriev I.V."/>
            <person name="Spatafora J.W."/>
        </authorList>
    </citation>
    <scope>NUCLEOTIDE SEQUENCE [LARGE SCALE GENOMIC DNA]</scope>
    <source>
        <strain evidence="2 3">AM-OR11-026</strain>
    </source>
</reference>
<evidence type="ECO:0000256" key="1">
    <source>
        <dbReference type="SAM" id="SignalP"/>
    </source>
</evidence>
<feature type="chain" id="PRO_5008597873" evidence="1">
    <location>
        <begin position="18"/>
        <end position="136"/>
    </location>
</feature>
<evidence type="ECO:0000313" key="2">
    <source>
        <dbReference type="EMBL" id="OAX41020.1"/>
    </source>
</evidence>
<evidence type="ECO:0000313" key="3">
    <source>
        <dbReference type="Proteomes" id="UP000092154"/>
    </source>
</evidence>
<dbReference type="Proteomes" id="UP000092154">
    <property type="component" value="Unassembled WGS sequence"/>
</dbReference>